<keyword evidence="2" id="KW-0547">Nucleotide-binding</keyword>
<evidence type="ECO:0000256" key="2">
    <source>
        <dbReference type="ARBA" id="ARBA00022741"/>
    </source>
</evidence>
<dbReference type="Pfam" id="PF13307">
    <property type="entry name" value="Helicase_C_2"/>
    <property type="match status" value="1"/>
</dbReference>
<dbReference type="InterPro" id="IPR010614">
    <property type="entry name" value="RAD3-like_helicase_DEAD"/>
</dbReference>
<evidence type="ECO:0000256" key="6">
    <source>
        <dbReference type="ARBA" id="ARBA00023004"/>
    </source>
</evidence>
<keyword evidence="7" id="KW-0411">Iron-sulfur</keyword>
<keyword evidence="1" id="KW-0479">Metal-binding</keyword>
<evidence type="ECO:0000256" key="11">
    <source>
        <dbReference type="SAM" id="MobiDB-lite"/>
    </source>
</evidence>
<sequence length="808" mass="89092">MPVATTNELLPMPEGSDAPLGEVAVRTLCEFAARAGDLDLRFSASPSGQEGVAGHSTVAARRGPAYQRELPLSATWQGLRVQGRADGFDSEAGRLEEIKTHRGDPARIKHSHQALHWAQARVYGWMLCNQLGLAELDIALVYFHIDTGVETPLLQRHRADELRAHFEGLCERYIAWARSEALHRSRRDAALRALAFPFPSFRKGQRPLAAAVYRHHGAARTLLAQAPTGIGKTMATLFGALKAAPAAHTDQLLYLTAKTTGRGLALDSLRRLGLATPDSTVRVLERVARDKACEHPDKACHGESCPLARGYHDRLPAARQEAARTGWLDQASLREVALRHQVCPYYLGQEMLRWSDVVVGDYNHFFDLHAHAWALAVDENRRVGLLVDEAHNLIERARQMYSAELHPASLAALRQSPPPGMGASLDRLHRAWGSVAIASGAEHALLDELPDGWVTALQQHSADLTEHLAQADEAAHPVDPRVQAWLFEVLGFLRVAELFADHSLVELTRMPPTGRARKPRPMIAIRNLVPGPLLAARWAAAQGVTLFSATLTPMDYVVDLLGLPTETTRLDVPSPFATEQLAVRVAPHISTRWRDRAGSLDDLVAAIATQYRQAPGNYLAFFSSFDYLQQVLARLQSLFPSLPVWVQSRAMGEPERDAFIARFTEAGQGIGFAVLGGAFGEGIDLPGRRLVGAFIATLGLPQVNPFNEHLRQRLQHRFGRGYDYAYQFPGLQKVVQAAGRVIRSEEDRGVVWLLDDRFARSEVRRLLPAWWHVEPNPDPQSATIAARSGDDVRPNPQRTSGSPECPQA</sequence>
<dbReference type="PANTHER" id="PTHR11472:SF34">
    <property type="entry name" value="REGULATOR OF TELOMERE ELONGATION HELICASE 1"/>
    <property type="match status" value="1"/>
</dbReference>
<dbReference type="EMBL" id="JAVDWU010000007">
    <property type="protein sequence ID" value="MDR7151442.1"/>
    <property type="molecule type" value="Genomic_DNA"/>
</dbReference>
<dbReference type="GO" id="GO:0004386">
    <property type="term" value="F:helicase activity"/>
    <property type="evidence" value="ECO:0007669"/>
    <property type="project" value="UniProtKB-KW"/>
</dbReference>
<dbReference type="SUPFAM" id="SSF52540">
    <property type="entry name" value="P-loop containing nucleoside triphosphate hydrolases"/>
    <property type="match status" value="1"/>
</dbReference>
<comment type="similarity">
    <text evidence="10">Belongs to the helicase family. DinG subfamily.</text>
</comment>
<evidence type="ECO:0000256" key="7">
    <source>
        <dbReference type="ARBA" id="ARBA00023014"/>
    </source>
</evidence>
<evidence type="ECO:0000256" key="1">
    <source>
        <dbReference type="ARBA" id="ARBA00022723"/>
    </source>
</evidence>
<protein>
    <submittedName>
        <fullName evidence="13">Rad3-related DNA helicase</fullName>
    </submittedName>
</protein>
<dbReference type="PANTHER" id="PTHR11472">
    <property type="entry name" value="DNA REPAIR DEAD HELICASE RAD3/XP-D SUBFAMILY MEMBER"/>
    <property type="match status" value="1"/>
</dbReference>
<dbReference type="RefSeq" id="WP_310318829.1">
    <property type="nucleotide sequence ID" value="NZ_JAVDWU010000007.1"/>
</dbReference>
<proteinExistence type="inferred from homology"/>
<dbReference type="SMART" id="SM00491">
    <property type="entry name" value="HELICc2"/>
    <property type="match status" value="1"/>
</dbReference>
<name>A0ABU1WRA6_9BURK</name>
<dbReference type="InterPro" id="IPR027417">
    <property type="entry name" value="P-loop_NTPase"/>
</dbReference>
<organism evidence="13 14">
    <name type="scientific">Hydrogenophaga palleronii</name>
    <dbReference type="NCBI Taxonomy" id="65655"/>
    <lineage>
        <taxon>Bacteria</taxon>
        <taxon>Pseudomonadati</taxon>
        <taxon>Pseudomonadota</taxon>
        <taxon>Betaproteobacteria</taxon>
        <taxon>Burkholderiales</taxon>
        <taxon>Comamonadaceae</taxon>
        <taxon>Hydrogenophaga</taxon>
    </lineage>
</organism>
<evidence type="ECO:0000313" key="14">
    <source>
        <dbReference type="Proteomes" id="UP001265700"/>
    </source>
</evidence>
<keyword evidence="5" id="KW-0067">ATP-binding</keyword>
<keyword evidence="4 13" id="KW-0347">Helicase</keyword>
<evidence type="ECO:0000256" key="4">
    <source>
        <dbReference type="ARBA" id="ARBA00022806"/>
    </source>
</evidence>
<reference evidence="13 14" key="1">
    <citation type="submission" date="2023-07" db="EMBL/GenBank/DDBJ databases">
        <title>Sorghum-associated microbial communities from plants grown in Nebraska, USA.</title>
        <authorList>
            <person name="Schachtman D."/>
        </authorList>
    </citation>
    <scope>NUCLEOTIDE SEQUENCE [LARGE SCALE GENOMIC DNA]</scope>
    <source>
        <strain evidence="13 14">4249</strain>
    </source>
</reference>
<dbReference type="Proteomes" id="UP001265700">
    <property type="component" value="Unassembled WGS sequence"/>
</dbReference>
<dbReference type="Gene3D" id="3.40.50.300">
    <property type="entry name" value="P-loop containing nucleotide triphosphate hydrolases"/>
    <property type="match status" value="2"/>
</dbReference>
<dbReference type="PROSITE" id="PS51193">
    <property type="entry name" value="HELICASE_ATP_BIND_2"/>
    <property type="match status" value="1"/>
</dbReference>
<evidence type="ECO:0000259" key="12">
    <source>
        <dbReference type="PROSITE" id="PS51193"/>
    </source>
</evidence>
<gene>
    <name evidence="13" type="ORF">J2W49_003418</name>
</gene>
<evidence type="ECO:0000256" key="10">
    <source>
        <dbReference type="ARBA" id="ARBA00038058"/>
    </source>
</evidence>
<evidence type="ECO:0000256" key="3">
    <source>
        <dbReference type="ARBA" id="ARBA00022801"/>
    </source>
</evidence>
<dbReference type="Pfam" id="PF06733">
    <property type="entry name" value="DEAD_2"/>
    <property type="match status" value="1"/>
</dbReference>
<feature type="region of interest" description="Disordered" evidence="11">
    <location>
        <begin position="776"/>
        <end position="808"/>
    </location>
</feature>
<evidence type="ECO:0000313" key="13">
    <source>
        <dbReference type="EMBL" id="MDR7151442.1"/>
    </source>
</evidence>
<evidence type="ECO:0000256" key="9">
    <source>
        <dbReference type="ARBA" id="ARBA00023235"/>
    </source>
</evidence>
<dbReference type="InterPro" id="IPR006555">
    <property type="entry name" value="ATP-dep_Helicase_C"/>
</dbReference>
<dbReference type="InterPro" id="IPR014013">
    <property type="entry name" value="Helic_SF1/SF2_ATP-bd_DinG/Rad3"/>
</dbReference>
<comment type="caution">
    <text evidence="13">The sequence shown here is derived from an EMBL/GenBank/DDBJ whole genome shotgun (WGS) entry which is preliminary data.</text>
</comment>
<keyword evidence="3" id="KW-0378">Hydrolase</keyword>
<keyword evidence="9" id="KW-0413">Isomerase</keyword>
<evidence type="ECO:0000256" key="8">
    <source>
        <dbReference type="ARBA" id="ARBA00023125"/>
    </source>
</evidence>
<dbReference type="InterPro" id="IPR045028">
    <property type="entry name" value="DinG/Rad3-like"/>
</dbReference>
<evidence type="ECO:0000256" key="5">
    <source>
        <dbReference type="ARBA" id="ARBA00022840"/>
    </source>
</evidence>
<feature type="domain" description="Helicase ATP-binding" evidence="12">
    <location>
        <begin position="191"/>
        <end position="448"/>
    </location>
</feature>
<keyword evidence="14" id="KW-1185">Reference proteome</keyword>
<keyword evidence="8" id="KW-0238">DNA-binding</keyword>
<keyword evidence="6" id="KW-0408">Iron</keyword>
<accession>A0ABU1WRA6</accession>